<evidence type="ECO:0000313" key="2">
    <source>
        <dbReference type="EMBL" id="CAD8081126.1"/>
    </source>
</evidence>
<gene>
    <name evidence="2" type="ORF">PPRIM_AZ9-3.1.T0650063</name>
</gene>
<organism evidence="2 3">
    <name type="scientific">Paramecium primaurelia</name>
    <dbReference type="NCBI Taxonomy" id="5886"/>
    <lineage>
        <taxon>Eukaryota</taxon>
        <taxon>Sar</taxon>
        <taxon>Alveolata</taxon>
        <taxon>Ciliophora</taxon>
        <taxon>Intramacronucleata</taxon>
        <taxon>Oligohymenophorea</taxon>
        <taxon>Peniculida</taxon>
        <taxon>Parameciidae</taxon>
        <taxon>Paramecium</taxon>
    </lineage>
</organism>
<dbReference type="PANTHER" id="PTHR11803:SF39">
    <property type="entry name" value="2-IMINOBUTANOATE_2-IMINOPROPANOATE DEAMINASE"/>
    <property type="match status" value="1"/>
</dbReference>
<dbReference type="GO" id="GO:0005829">
    <property type="term" value="C:cytosol"/>
    <property type="evidence" value="ECO:0007669"/>
    <property type="project" value="TreeGrafter"/>
</dbReference>
<evidence type="ECO:0000256" key="1">
    <source>
        <dbReference type="ARBA" id="ARBA00010552"/>
    </source>
</evidence>
<comment type="caution">
    <text evidence="2">The sequence shown here is derived from an EMBL/GenBank/DDBJ whole genome shotgun (WGS) entry which is preliminary data.</text>
</comment>
<dbReference type="Pfam" id="PF01042">
    <property type="entry name" value="Ribonuc_L-PSP"/>
    <property type="match status" value="1"/>
</dbReference>
<dbReference type="FunFam" id="3.30.1330.40:FF:000001">
    <property type="entry name" value="L-PSP family endoribonuclease"/>
    <property type="match status" value="1"/>
</dbReference>
<accession>A0A8S1MUX8</accession>
<reference evidence="2" key="1">
    <citation type="submission" date="2021-01" db="EMBL/GenBank/DDBJ databases">
        <authorList>
            <consortium name="Genoscope - CEA"/>
            <person name="William W."/>
        </authorList>
    </citation>
    <scope>NUCLEOTIDE SEQUENCE</scope>
</reference>
<proteinExistence type="inferred from homology"/>
<dbReference type="CDD" id="cd00448">
    <property type="entry name" value="YjgF_YER057c_UK114_family"/>
    <property type="match status" value="1"/>
</dbReference>
<name>A0A8S1MUX8_PARPR</name>
<evidence type="ECO:0000313" key="3">
    <source>
        <dbReference type="Proteomes" id="UP000688137"/>
    </source>
</evidence>
<dbReference type="InterPro" id="IPR006175">
    <property type="entry name" value="YjgF/YER057c/UK114"/>
</dbReference>
<dbReference type="EMBL" id="CAJJDM010000067">
    <property type="protein sequence ID" value="CAD8081126.1"/>
    <property type="molecule type" value="Genomic_DNA"/>
</dbReference>
<dbReference type="InterPro" id="IPR006056">
    <property type="entry name" value="RidA"/>
</dbReference>
<sequence>MQQQVTTVHTDKFKAIGPYSAGKIVAPTANLVYLSGQLGIVPETGNLISEDVAEQATQAMKNVGILLEAAKSSFKNIVKCIVYLVDMADFAKVNESYAKFFEGDYPARVCIAVKQLPKGGLVEVEVIAVQDTEQ</sequence>
<dbReference type="PANTHER" id="PTHR11803">
    <property type="entry name" value="2-IMINOBUTANOATE/2-IMINOPROPANOATE DEAMINASE RIDA"/>
    <property type="match status" value="1"/>
</dbReference>
<dbReference type="GO" id="GO:0005739">
    <property type="term" value="C:mitochondrion"/>
    <property type="evidence" value="ECO:0007669"/>
    <property type="project" value="TreeGrafter"/>
</dbReference>
<comment type="similarity">
    <text evidence="1">Belongs to the RutC family.</text>
</comment>
<protein>
    <submittedName>
        <fullName evidence="2">Uncharacterized protein</fullName>
    </submittedName>
</protein>
<keyword evidence="3" id="KW-1185">Reference proteome</keyword>
<dbReference type="NCBIfam" id="TIGR00004">
    <property type="entry name" value="Rid family detoxifying hydrolase"/>
    <property type="match status" value="1"/>
</dbReference>
<dbReference type="Proteomes" id="UP000688137">
    <property type="component" value="Unassembled WGS sequence"/>
</dbReference>
<dbReference type="AlphaFoldDB" id="A0A8S1MUX8"/>
<dbReference type="OMA" id="VKLNIFM"/>
<dbReference type="GO" id="GO:0019239">
    <property type="term" value="F:deaminase activity"/>
    <property type="evidence" value="ECO:0007669"/>
    <property type="project" value="TreeGrafter"/>
</dbReference>